<accession>A0AAV0UBI7</accession>
<reference evidence="2" key="1">
    <citation type="submission" date="2022-12" db="EMBL/GenBank/DDBJ databases">
        <authorList>
            <person name="Webb A."/>
        </authorList>
    </citation>
    <scope>NUCLEOTIDE SEQUENCE</scope>
    <source>
        <strain evidence="2">Pd1</strain>
    </source>
</reference>
<keyword evidence="3" id="KW-1185">Reference proteome</keyword>
<sequence length="434" mass="47020">MENQQRDNTTLMGGAVPRHVVINPFVVPLSIVTTAVVQLRMEPLNYGKQGRYGDSLNTGDIVAILDTRSSGRGTEGAGISLEASSDMNMTSFDVNSFQITESTGGSMKNTGEFHQSVSAMVTDSMSSATAVEPMKAHFMMDPKAAPATGALAVSTTSALVDAAYTQFSKPSNPIAKNRKVKCKFLDCPNLAQVSQYYGDFCNRHVIVAPCGFPGCRDKAMERAAMSILSVQSIPRASLVPNSRKPSHVQAQELADRPGATESYENILPKMQQDIRRCTHENCMKNSQRDRLCTTHFYEKHNQQKKGSTPDTSAALASKEENESSQQENVRESDARAIERPRGSKQGCKNLSHAAGLCAKHINTTQNLIPSQRRCDPISSDSAAATLMADDDNGKTQALSTGRDQPQIISPWTGVASINCTNPICDRNGYGGQDY</sequence>
<evidence type="ECO:0000313" key="3">
    <source>
        <dbReference type="Proteomes" id="UP001162029"/>
    </source>
</evidence>
<dbReference type="EMBL" id="CANTFM010000998">
    <property type="protein sequence ID" value="CAI5733433.1"/>
    <property type="molecule type" value="Genomic_DNA"/>
</dbReference>
<proteinExistence type="predicted"/>
<feature type="compositionally biased region" description="Basic and acidic residues" evidence="1">
    <location>
        <begin position="328"/>
        <end position="341"/>
    </location>
</feature>
<protein>
    <submittedName>
        <fullName evidence="2">Uncharacterized protein</fullName>
    </submittedName>
</protein>
<dbReference type="AlphaFoldDB" id="A0AAV0UBI7"/>
<feature type="region of interest" description="Disordered" evidence="1">
    <location>
        <begin position="300"/>
        <end position="345"/>
    </location>
</feature>
<gene>
    <name evidence="2" type="ORF">PDE001_LOCUS5397</name>
</gene>
<evidence type="ECO:0000313" key="2">
    <source>
        <dbReference type="EMBL" id="CAI5733433.1"/>
    </source>
</evidence>
<organism evidence="2 3">
    <name type="scientific">Peronospora destructor</name>
    <dbReference type="NCBI Taxonomy" id="86335"/>
    <lineage>
        <taxon>Eukaryota</taxon>
        <taxon>Sar</taxon>
        <taxon>Stramenopiles</taxon>
        <taxon>Oomycota</taxon>
        <taxon>Peronosporomycetes</taxon>
        <taxon>Peronosporales</taxon>
        <taxon>Peronosporaceae</taxon>
        <taxon>Peronospora</taxon>
    </lineage>
</organism>
<name>A0AAV0UBI7_9STRA</name>
<comment type="caution">
    <text evidence="2">The sequence shown here is derived from an EMBL/GenBank/DDBJ whole genome shotgun (WGS) entry which is preliminary data.</text>
</comment>
<dbReference type="Proteomes" id="UP001162029">
    <property type="component" value="Unassembled WGS sequence"/>
</dbReference>
<evidence type="ECO:0000256" key="1">
    <source>
        <dbReference type="SAM" id="MobiDB-lite"/>
    </source>
</evidence>
<feature type="region of interest" description="Disordered" evidence="1">
    <location>
        <begin position="238"/>
        <end position="263"/>
    </location>
</feature>